<dbReference type="OMA" id="WANEVVG"/>
<proteinExistence type="predicted"/>
<feature type="chain" id="PRO_5004577953" description="NodB homology domain-containing protein" evidence="1">
    <location>
        <begin position="17"/>
        <end position="257"/>
    </location>
</feature>
<dbReference type="PANTHER" id="PTHR45985">
    <property type="match status" value="1"/>
</dbReference>
<dbReference type="GO" id="GO:0016810">
    <property type="term" value="F:hydrolase activity, acting on carbon-nitrogen (but not peptide) bonds"/>
    <property type="evidence" value="ECO:0007669"/>
    <property type="project" value="InterPro"/>
</dbReference>
<accession>T1H309</accession>
<dbReference type="SUPFAM" id="SSF88713">
    <property type="entry name" value="Glycoside hydrolase/deacetylase"/>
    <property type="match status" value="1"/>
</dbReference>
<dbReference type="STRING" id="36166.T1H309"/>
<dbReference type="EMBL" id="CAQQ02027837">
    <property type="status" value="NOT_ANNOTATED_CDS"/>
    <property type="molecule type" value="Genomic_DNA"/>
</dbReference>
<dbReference type="InterPro" id="IPR011330">
    <property type="entry name" value="Glyco_hydro/deAcase_b/a-brl"/>
</dbReference>
<evidence type="ECO:0000259" key="2">
    <source>
        <dbReference type="Pfam" id="PF01522"/>
    </source>
</evidence>
<dbReference type="PANTHER" id="PTHR45985:SF8">
    <property type="entry name" value="CHITIN DEACETYLASE-LIKE 9, ISOFORM A"/>
    <property type="match status" value="1"/>
</dbReference>
<dbReference type="InterPro" id="IPR002509">
    <property type="entry name" value="NODB_dom"/>
</dbReference>
<dbReference type="AlphaFoldDB" id="T1H309"/>
<keyword evidence="1" id="KW-0732">Signal</keyword>
<dbReference type="EnsemblMetazoa" id="MESCA010618-RA">
    <property type="protein sequence ID" value="MESCA010618-PA"/>
    <property type="gene ID" value="MESCA010618"/>
</dbReference>
<dbReference type="HOGENOM" id="CLU_103203_0_0_1"/>
<dbReference type="Pfam" id="PF01522">
    <property type="entry name" value="Polysacc_deac_1"/>
    <property type="match status" value="1"/>
</dbReference>
<sequence length="257" mass="29059">MKIFGILLLFWTGVNCGLIKDDFTKEADPCDPDICVLPDCRCSDVRLSSAFKDKDLPQLVSVTFDDAVTALIYDEVVDLFSRIINPDGCKAKLGFYVSHEYTDYSKVHSLWAQGHEIGLHSITHGTDSDYWKFATPELVMKEFSQQIEIMTRFANIKRSDIKGMKMPYFEIAGDQSFVVAKKIGLLYDASWSTQYLTDPGLWPYTLDYKSIQDCPIGTCPTASIPGLWINPLVDWTDDFGNKCVMMALVFLMVILPK</sequence>
<reference evidence="4" key="1">
    <citation type="submission" date="2013-02" db="EMBL/GenBank/DDBJ databases">
        <authorList>
            <person name="Hughes D."/>
        </authorList>
    </citation>
    <scope>NUCLEOTIDE SEQUENCE</scope>
    <source>
        <strain>Durham</strain>
        <strain evidence="4">NC isolate 2 -- Noor lab</strain>
    </source>
</reference>
<feature type="domain" description="NodB homology" evidence="2">
    <location>
        <begin position="57"/>
        <end position="170"/>
    </location>
</feature>
<protein>
    <recommendedName>
        <fullName evidence="2">NodB homology domain-containing protein</fullName>
    </recommendedName>
</protein>
<dbReference type="InterPro" id="IPR052740">
    <property type="entry name" value="CE4"/>
</dbReference>
<feature type="signal peptide" evidence="1">
    <location>
        <begin position="1"/>
        <end position="16"/>
    </location>
</feature>
<name>T1H309_MEGSC</name>
<dbReference type="Proteomes" id="UP000015102">
    <property type="component" value="Unassembled WGS sequence"/>
</dbReference>
<evidence type="ECO:0000256" key="1">
    <source>
        <dbReference type="SAM" id="SignalP"/>
    </source>
</evidence>
<reference evidence="3" key="2">
    <citation type="submission" date="2015-06" db="UniProtKB">
        <authorList>
            <consortium name="EnsemblMetazoa"/>
        </authorList>
    </citation>
    <scope>IDENTIFICATION</scope>
</reference>
<keyword evidence="4" id="KW-1185">Reference proteome</keyword>
<evidence type="ECO:0000313" key="4">
    <source>
        <dbReference type="Proteomes" id="UP000015102"/>
    </source>
</evidence>
<dbReference type="GO" id="GO:0005975">
    <property type="term" value="P:carbohydrate metabolic process"/>
    <property type="evidence" value="ECO:0007669"/>
    <property type="project" value="InterPro"/>
</dbReference>
<evidence type="ECO:0000313" key="3">
    <source>
        <dbReference type="EnsemblMetazoa" id="MESCA010618-PA"/>
    </source>
</evidence>
<organism evidence="3 4">
    <name type="scientific">Megaselia scalaris</name>
    <name type="common">Humpbacked fly</name>
    <name type="synonym">Phora scalaris</name>
    <dbReference type="NCBI Taxonomy" id="36166"/>
    <lineage>
        <taxon>Eukaryota</taxon>
        <taxon>Metazoa</taxon>
        <taxon>Ecdysozoa</taxon>
        <taxon>Arthropoda</taxon>
        <taxon>Hexapoda</taxon>
        <taxon>Insecta</taxon>
        <taxon>Pterygota</taxon>
        <taxon>Neoptera</taxon>
        <taxon>Endopterygota</taxon>
        <taxon>Diptera</taxon>
        <taxon>Brachycera</taxon>
        <taxon>Muscomorpha</taxon>
        <taxon>Platypezoidea</taxon>
        <taxon>Phoridae</taxon>
        <taxon>Megaseliini</taxon>
        <taxon>Megaselia</taxon>
    </lineage>
</organism>
<dbReference type="Gene3D" id="3.20.20.370">
    <property type="entry name" value="Glycoside hydrolase/deacetylase"/>
    <property type="match status" value="1"/>
</dbReference>